<proteinExistence type="predicted"/>
<feature type="region of interest" description="Disordered" evidence="1">
    <location>
        <begin position="33"/>
        <end position="110"/>
    </location>
</feature>
<reference evidence="3 4" key="2">
    <citation type="journal article" date="2019" name="G3 (Bethesda)">
        <title>Hybrid Assembly of the Genome of the Entomopathogenic Nematode Steinernema carpocapsae Identifies the X-Chromosome.</title>
        <authorList>
            <person name="Serra L."/>
            <person name="Macchietto M."/>
            <person name="Macias-Munoz A."/>
            <person name="McGill C.J."/>
            <person name="Rodriguez I.M."/>
            <person name="Rodriguez B."/>
            <person name="Murad R."/>
            <person name="Mortazavi A."/>
        </authorList>
    </citation>
    <scope>NUCLEOTIDE SEQUENCE [LARGE SCALE GENOMIC DNA]</scope>
    <source>
        <strain evidence="3 4">ALL</strain>
    </source>
</reference>
<evidence type="ECO:0000313" key="4">
    <source>
        <dbReference type="Proteomes" id="UP000298663"/>
    </source>
</evidence>
<dbReference type="AlphaFoldDB" id="A0A4U5M5Z3"/>
<comment type="caution">
    <text evidence="3">The sequence shown here is derived from an EMBL/GenBank/DDBJ whole genome shotgun (WGS) entry which is preliminary data.</text>
</comment>
<protein>
    <submittedName>
        <fullName evidence="3">Uncharacterized protein</fullName>
    </submittedName>
</protein>
<feature type="compositionally biased region" description="Low complexity" evidence="1">
    <location>
        <begin position="56"/>
        <end position="75"/>
    </location>
</feature>
<dbReference type="Proteomes" id="UP000298663">
    <property type="component" value="Unassembled WGS sequence"/>
</dbReference>
<feature type="signal peptide" evidence="2">
    <location>
        <begin position="1"/>
        <end position="28"/>
    </location>
</feature>
<keyword evidence="4" id="KW-1185">Reference proteome</keyword>
<reference evidence="3 4" key="1">
    <citation type="journal article" date="2015" name="Genome Biol.">
        <title>Comparative genomics of Steinernema reveals deeply conserved gene regulatory networks.</title>
        <authorList>
            <person name="Dillman A.R."/>
            <person name="Macchietto M."/>
            <person name="Porter C.F."/>
            <person name="Rogers A."/>
            <person name="Williams B."/>
            <person name="Antoshechkin I."/>
            <person name="Lee M.M."/>
            <person name="Goodwin Z."/>
            <person name="Lu X."/>
            <person name="Lewis E.E."/>
            <person name="Goodrich-Blair H."/>
            <person name="Stock S.P."/>
            <person name="Adams B.J."/>
            <person name="Sternberg P.W."/>
            <person name="Mortazavi A."/>
        </authorList>
    </citation>
    <scope>NUCLEOTIDE SEQUENCE [LARGE SCALE GENOMIC DNA]</scope>
    <source>
        <strain evidence="3 4">ALL</strain>
    </source>
</reference>
<name>A0A4U5M5Z3_STECR</name>
<keyword evidence="2" id="KW-0732">Signal</keyword>
<sequence length="110" mass="11997">MTSGCPEAASRLPAILFFVFFLSTSAFANCFKNKKKNPYKGKTLGDASKRRESSESENQGSSSNASRVSSRRSSSQTDLASLLVDENGNIIENEEQPMPVAPEDRKTMDA</sequence>
<gene>
    <name evidence="3" type="ORF">L596_024840</name>
</gene>
<evidence type="ECO:0000256" key="1">
    <source>
        <dbReference type="SAM" id="MobiDB-lite"/>
    </source>
</evidence>
<organism evidence="3 4">
    <name type="scientific">Steinernema carpocapsae</name>
    <name type="common">Entomopathogenic nematode</name>
    <dbReference type="NCBI Taxonomy" id="34508"/>
    <lineage>
        <taxon>Eukaryota</taxon>
        <taxon>Metazoa</taxon>
        <taxon>Ecdysozoa</taxon>
        <taxon>Nematoda</taxon>
        <taxon>Chromadorea</taxon>
        <taxon>Rhabditida</taxon>
        <taxon>Tylenchina</taxon>
        <taxon>Panagrolaimomorpha</taxon>
        <taxon>Strongyloidoidea</taxon>
        <taxon>Steinernematidae</taxon>
        <taxon>Steinernema</taxon>
    </lineage>
</organism>
<feature type="chain" id="PRO_5020979601" evidence="2">
    <location>
        <begin position="29"/>
        <end position="110"/>
    </location>
</feature>
<evidence type="ECO:0000313" key="3">
    <source>
        <dbReference type="EMBL" id="TKR64276.1"/>
    </source>
</evidence>
<evidence type="ECO:0000256" key="2">
    <source>
        <dbReference type="SAM" id="SignalP"/>
    </source>
</evidence>
<accession>A0A4U5M5Z3</accession>
<dbReference type="EMBL" id="AZBU02000009">
    <property type="protein sequence ID" value="TKR64276.1"/>
    <property type="molecule type" value="Genomic_DNA"/>
</dbReference>